<sequence>MARKRSISTAIFVCLLFLVAFGVLAPAIAPLPSLSSRSSHSHLKKKVDDRKFKIADDMFWKDGEPFRIVGGDLHYFRIIPEVLFSSWLMCCRPDRLDCKILVGMDMAYCSYISCVVCHRSTATYTAAYLTGILALRNLD</sequence>
<dbReference type="AlphaFoldDB" id="A0ABC8UG81"/>
<proteinExistence type="predicted"/>
<evidence type="ECO:0000313" key="1">
    <source>
        <dbReference type="EMBL" id="CAK9179958.1"/>
    </source>
</evidence>
<dbReference type="Proteomes" id="UP001642360">
    <property type="component" value="Unassembled WGS sequence"/>
</dbReference>
<keyword evidence="2" id="KW-1185">Reference proteome</keyword>
<reference evidence="1 2" key="1">
    <citation type="submission" date="2024-02" db="EMBL/GenBank/DDBJ databases">
        <authorList>
            <person name="Vignale AGUSTIN F."/>
            <person name="Sosa J E."/>
            <person name="Modenutti C."/>
        </authorList>
    </citation>
    <scope>NUCLEOTIDE SEQUENCE [LARGE SCALE GENOMIC DNA]</scope>
</reference>
<comment type="caution">
    <text evidence="1">The sequence shown here is derived from an EMBL/GenBank/DDBJ whole genome shotgun (WGS) entry which is preliminary data.</text>
</comment>
<organism evidence="1 2">
    <name type="scientific">Ilex paraguariensis</name>
    <name type="common">yerba mate</name>
    <dbReference type="NCBI Taxonomy" id="185542"/>
    <lineage>
        <taxon>Eukaryota</taxon>
        <taxon>Viridiplantae</taxon>
        <taxon>Streptophyta</taxon>
        <taxon>Embryophyta</taxon>
        <taxon>Tracheophyta</taxon>
        <taxon>Spermatophyta</taxon>
        <taxon>Magnoliopsida</taxon>
        <taxon>eudicotyledons</taxon>
        <taxon>Gunneridae</taxon>
        <taxon>Pentapetalae</taxon>
        <taxon>asterids</taxon>
        <taxon>campanulids</taxon>
        <taxon>Aquifoliales</taxon>
        <taxon>Aquifoliaceae</taxon>
        <taxon>Ilex</taxon>
    </lineage>
</organism>
<dbReference type="EMBL" id="CAUOFW020007613">
    <property type="protein sequence ID" value="CAK9179958.1"/>
    <property type="molecule type" value="Genomic_DNA"/>
</dbReference>
<accession>A0ABC8UG81</accession>
<protein>
    <recommendedName>
        <fullName evidence="3">Beta-galactosidase</fullName>
    </recommendedName>
</protein>
<name>A0ABC8UG81_9AQUA</name>
<evidence type="ECO:0000313" key="2">
    <source>
        <dbReference type="Proteomes" id="UP001642360"/>
    </source>
</evidence>
<evidence type="ECO:0008006" key="3">
    <source>
        <dbReference type="Google" id="ProtNLM"/>
    </source>
</evidence>
<gene>
    <name evidence="1" type="ORF">ILEXP_LOCUS49903</name>
</gene>